<feature type="transmembrane region" description="Helical" evidence="6">
    <location>
        <begin position="364"/>
        <end position="387"/>
    </location>
</feature>
<dbReference type="EMBL" id="JAACJO010000008">
    <property type="protein sequence ID" value="KAF5354828.1"/>
    <property type="molecule type" value="Genomic_DNA"/>
</dbReference>
<protein>
    <recommendedName>
        <fullName evidence="11">DUF590-domain-containing protein</fullName>
    </recommendedName>
</protein>
<dbReference type="GO" id="GO:0032541">
    <property type="term" value="C:cortical endoplasmic reticulum"/>
    <property type="evidence" value="ECO:0007669"/>
    <property type="project" value="TreeGrafter"/>
</dbReference>
<dbReference type="Pfam" id="PF20877">
    <property type="entry name" value="Anoctamin_N"/>
    <property type="match status" value="1"/>
</dbReference>
<evidence type="ECO:0000313" key="9">
    <source>
        <dbReference type="EMBL" id="KAF5354828.1"/>
    </source>
</evidence>
<feature type="transmembrane region" description="Helical" evidence="6">
    <location>
        <begin position="238"/>
        <end position="264"/>
    </location>
</feature>
<evidence type="ECO:0000313" key="10">
    <source>
        <dbReference type="Proteomes" id="UP000559027"/>
    </source>
</evidence>
<dbReference type="GO" id="GO:0016020">
    <property type="term" value="C:membrane"/>
    <property type="evidence" value="ECO:0007669"/>
    <property type="project" value="UniProtKB-SubCell"/>
</dbReference>
<feature type="region of interest" description="Disordered" evidence="5">
    <location>
        <begin position="765"/>
        <end position="791"/>
    </location>
</feature>
<feature type="domain" description="Anoctamin transmembrane" evidence="7">
    <location>
        <begin position="228"/>
        <end position="735"/>
    </location>
</feature>
<keyword evidence="2 6" id="KW-0812">Transmembrane</keyword>
<gene>
    <name evidence="9" type="ORF">D9756_005724</name>
</gene>
<dbReference type="Pfam" id="PF04547">
    <property type="entry name" value="Anoctamin"/>
    <property type="match status" value="1"/>
</dbReference>
<evidence type="ECO:0000259" key="7">
    <source>
        <dbReference type="Pfam" id="PF04547"/>
    </source>
</evidence>
<feature type="transmembrane region" description="Helical" evidence="6">
    <location>
        <begin position="603"/>
        <end position="626"/>
    </location>
</feature>
<feature type="transmembrane region" description="Helical" evidence="6">
    <location>
        <begin position="270"/>
        <end position="288"/>
    </location>
</feature>
<dbReference type="AlphaFoldDB" id="A0A8H5D7U6"/>
<dbReference type="PANTHER" id="PTHR12308:SF73">
    <property type="entry name" value="ANOCTAMIN"/>
    <property type="match status" value="1"/>
</dbReference>
<dbReference type="OrthoDB" id="296386at2759"/>
<feature type="transmembrane region" description="Helical" evidence="6">
    <location>
        <begin position="407"/>
        <end position="433"/>
    </location>
</feature>
<keyword evidence="3 6" id="KW-1133">Transmembrane helix</keyword>
<dbReference type="PANTHER" id="PTHR12308">
    <property type="entry name" value="ANOCTAMIN"/>
    <property type="match status" value="1"/>
</dbReference>
<evidence type="ECO:0000256" key="5">
    <source>
        <dbReference type="SAM" id="MobiDB-lite"/>
    </source>
</evidence>
<accession>A0A8H5D7U6</accession>
<dbReference type="InterPro" id="IPR049452">
    <property type="entry name" value="Anoctamin_TM"/>
</dbReference>
<evidence type="ECO:0000256" key="3">
    <source>
        <dbReference type="ARBA" id="ARBA00022989"/>
    </source>
</evidence>
<feature type="domain" description="Anoctamin alpha-beta plait" evidence="8">
    <location>
        <begin position="68"/>
        <end position="196"/>
    </location>
</feature>
<proteinExistence type="predicted"/>
<feature type="transmembrane region" description="Helical" evidence="6">
    <location>
        <begin position="656"/>
        <end position="676"/>
    </location>
</feature>
<feature type="transmembrane region" description="Helical" evidence="6">
    <location>
        <begin position="331"/>
        <end position="352"/>
    </location>
</feature>
<sequence length="811" mass="91154">MNLKTGVVDDHKRLSARVVTTQLNQNIVLGLVAPPNSLPPSFLLHLSSLLFSSAPMLREPGLHPEANLIIIFRATGRTVRSKQQTRDETREAEQQYTRLIDTLTRAGLKAVGKKGGPAGQLLILVTWTEELLDDLVKRERHTDFLSGLPVTHVTRDNVIEPLSPADRIRLVHTYITSCSSEGGLEISPRTPEWDLVESITPLHDRDFNERWVRSWKPRQMGSVELNGIREQFGESVGLYFAFLNSYTQFLLFPAVLGLVSYFFLSPYSPIYSVLLCIWSVVFVEWWRVRERILSLRFGTRGSFRVEKRRVSHKPGQTWWEREIHILTSLPVILLFAGILIAILTLIFVAEAFVTHLYQGPGKQIIAFSPTILFAALVPQVLSFYHALAVRLTSWENHFHQSSYNASLTLKTFALGAIVAYMPLGLSAFVYVPFGEDVMCHVQRWLFSGTAGTTNSGGLTAKIIALLNGTATNAVASDGFTAAATSVISEPTVGIWDMDVDRAREKLHPARLRDQMFAYTVTNQIVNTFNEVALPFVMRFVTTLWNGKKAHKPDPPVEESKIGATIEDKQEDNVEEKYMDKAREEVVLPEYDLFADYSEMVIQFGYVVLWSTIWPLAPVMAFINNIFESESDAFKLTVHHRRPIPTRTDTIGPWLDALSFLTWLGALTNSALVYLFSPELFKASAVPLGASGVDGNNEGAYDAMKKLLVKAVFVAMIASHGYIILRAVVRHVVERIWWKGCKEVQDREREERAMKQKFLEGTGTSIYAKKGASGPEKQRGSSAERELKAEDKAGFWAHDEGIDEIQRLVKEA</sequence>
<keyword evidence="10" id="KW-1185">Reference proteome</keyword>
<feature type="transmembrane region" description="Helical" evidence="6">
    <location>
        <begin position="706"/>
        <end position="728"/>
    </location>
</feature>
<dbReference type="InterPro" id="IPR049456">
    <property type="entry name" value="Anoctamin_N_fung"/>
</dbReference>
<organism evidence="9 10">
    <name type="scientific">Leucocoprinus leucothites</name>
    <dbReference type="NCBI Taxonomy" id="201217"/>
    <lineage>
        <taxon>Eukaryota</taxon>
        <taxon>Fungi</taxon>
        <taxon>Dikarya</taxon>
        <taxon>Basidiomycota</taxon>
        <taxon>Agaricomycotina</taxon>
        <taxon>Agaricomycetes</taxon>
        <taxon>Agaricomycetidae</taxon>
        <taxon>Agaricales</taxon>
        <taxon>Agaricineae</taxon>
        <taxon>Agaricaceae</taxon>
        <taxon>Leucocoprinus</taxon>
    </lineage>
</organism>
<dbReference type="Proteomes" id="UP000559027">
    <property type="component" value="Unassembled WGS sequence"/>
</dbReference>
<evidence type="ECO:0000256" key="4">
    <source>
        <dbReference type="ARBA" id="ARBA00023136"/>
    </source>
</evidence>
<comment type="caution">
    <text evidence="9">The sequence shown here is derived from an EMBL/GenBank/DDBJ whole genome shotgun (WGS) entry which is preliminary data.</text>
</comment>
<evidence type="ECO:0000256" key="2">
    <source>
        <dbReference type="ARBA" id="ARBA00022692"/>
    </source>
</evidence>
<dbReference type="GO" id="GO:0005254">
    <property type="term" value="F:chloride channel activity"/>
    <property type="evidence" value="ECO:0007669"/>
    <property type="project" value="TreeGrafter"/>
</dbReference>
<reference evidence="9 10" key="1">
    <citation type="journal article" date="2020" name="ISME J.">
        <title>Uncovering the hidden diversity of litter-decomposition mechanisms in mushroom-forming fungi.</title>
        <authorList>
            <person name="Floudas D."/>
            <person name="Bentzer J."/>
            <person name="Ahren D."/>
            <person name="Johansson T."/>
            <person name="Persson P."/>
            <person name="Tunlid A."/>
        </authorList>
    </citation>
    <scope>NUCLEOTIDE SEQUENCE [LARGE SCALE GENOMIC DNA]</scope>
    <source>
        <strain evidence="9 10">CBS 146.42</strain>
    </source>
</reference>
<dbReference type="InterPro" id="IPR007632">
    <property type="entry name" value="Anoctamin"/>
</dbReference>
<name>A0A8H5D7U6_9AGAR</name>
<keyword evidence="4 6" id="KW-0472">Membrane</keyword>
<feature type="compositionally biased region" description="Basic and acidic residues" evidence="5">
    <location>
        <begin position="775"/>
        <end position="791"/>
    </location>
</feature>
<comment type="subcellular location">
    <subcellularLocation>
        <location evidence="1">Membrane</location>
        <topology evidence="1">Multi-pass membrane protein</topology>
    </subcellularLocation>
</comment>
<evidence type="ECO:0000259" key="8">
    <source>
        <dbReference type="Pfam" id="PF20877"/>
    </source>
</evidence>
<evidence type="ECO:0000256" key="1">
    <source>
        <dbReference type="ARBA" id="ARBA00004141"/>
    </source>
</evidence>
<evidence type="ECO:0008006" key="11">
    <source>
        <dbReference type="Google" id="ProtNLM"/>
    </source>
</evidence>
<evidence type="ECO:0000256" key="6">
    <source>
        <dbReference type="SAM" id="Phobius"/>
    </source>
</evidence>